<reference evidence="2" key="1">
    <citation type="submission" date="2021-01" db="EMBL/GenBank/DDBJ databases">
        <title>Adiantum capillus-veneris genome.</title>
        <authorList>
            <person name="Fang Y."/>
            <person name="Liao Q."/>
        </authorList>
    </citation>
    <scope>NUCLEOTIDE SEQUENCE</scope>
    <source>
        <strain evidence="2">H3</strain>
        <tissue evidence="2">Leaf</tissue>
    </source>
</reference>
<proteinExistence type="predicted"/>
<dbReference type="AlphaFoldDB" id="A0A9D4U375"/>
<gene>
    <name evidence="2" type="ORF">GOP47_0024947</name>
</gene>
<evidence type="ECO:0000313" key="3">
    <source>
        <dbReference type="Proteomes" id="UP000886520"/>
    </source>
</evidence>
<name>A0A9D4U375_ADICA</name>
<sequence length="105" mass="11574">MWRVARNVGTLSVRSGGDVRVTSHLKLKLVAGHGMISTLQTEDFQSPSRLVYQGQRLPGAERNDATLSCIRLKMKAMQLLFFETGVSMLGVLCLIVRIGVHDFGT</sequence>
<keyword evidence="1" id="KW-0812">Transmembrane</keyword>
<dbReference type="Proteomes" id="UP000886520">
    <property type="component" value="Chromosome 24"/>
</dbReference>
<evidence type="ECO:0000313" key="2">
    <source>
        <dbReference type="EMBL" id="KAI5060527.1"/>
    </source>
</evidence>
<evidence type="ECO:0000256" key="1">
    <source>
        <dbReference type="SAM" id="Phobius"/>
    </source>
</evidence>
<keyword evidence="1" id="KW-1133">Transmembrane helix</keyword>
<feature type="transmembrane region" description="Helical" evidence="1">
    <location>
        <begin position="80"/>
        <end position="100"/>
    </location>
</feature>
<comment type="caution">
    <text evidence="2">The sequence shown here is derived from an EMBL/GenBank/DDBJ whole genome shotgun (WGS) entry which is preliminary data.</text>
</comment>
<keyword evidence="3" id="KW-1185">Reference proteome</keyword>
<organism evidence="2 3">
    <name type="scientific">Adiantum capillus-veneris</name>
    <name type="common">Maidenhair fern</name>
    <dbReference type="NCBI Taxonomy" id="13818"/>
    <lineage>
        <taxon>Eukaryota</taxon>
        <taxon>Viridiplantae</taxon>
        <taxon>Streptophyta</taxon>
        <taxon>Embryophyta</taxon>
        <taxon>Tracheophyta</taxon>
        <taxon>Polypodiopsida</taxon>
        <taxon>Polypodiidae</taxon>
        <taxon>Polypodiales</taxon>
        <taxon>Pteridineae</taxon>
        <taxon>Pteridaceae</taxon>
        <taxon>Vittarioideae</taxon>
        <taxon>Adiantum</taxon>
    </lineage>
</organism>
<keyword evidence="1" id="KW-0472">Membrane</keyword>
<dbReference type="EMBL" id="JABFUD020000024">
    <property type="protein sequence ID" value="KAI5060527.1"/>
    <property type="molecule type" value="Genomic_DNA"/>
</dbReference>
<accession>A0A9D4U375</accession>
<protein>
    <submittedName>
        <fullName evidence="2">Uncharacterized protein</fullName>
    </submittedName>
</protein>